<gene>
    <name evidence="2" type="ORF">OR613_13710</name>
</gene>
<keyword evidence="1" id="KW-0472">Membrane</keyword>
<dbReference type="AlphaFoldDB" id="A0AAJ5QP78"/>
<dbReference type="RefSeq" id="WP_242627895.1">
    <property type="nucleotide sequence ID" value="NZ_CP112887.1"/>
</dbReference>
<sequence>MRFDFTDWLMRTFVIVCYFDVDLVLKKIAFFLPVACATAILYGHLPAQRISLCEQQGVSEPICMAAEWDNERINLLPGYNPENIKAIAMLQAQSRADNTVAIKS</sequence>
<keyword evidence="1" id="KW-0812">Transmembrane</keyword>
<evidence type="ECO:0000313" key="3">
    <source>
        <dbReference type="Proteomes" id="UP001210130"/>
    </source>
</evidence>
<protein>
    <submittedName>
        <fullName evidence="2">Uncharacterized protein</fullName>
    </submittedName>
</protein>
<organism evidence="2 3">
    <name type="scientific">Klebsiella electrica</name>
    <dbReference type="NCBI Taxonomy" id="1259973"/>
    <lineage>
        <taxon>Bacteria</taxon>
        <taxon>Pseudomonadati</taxon>
        <taxon>Pseudomonadota</taxon>
        <taxon>Gammaproteobacteria</taxon>
        <taxon>Enterobacterales</taxon>
        <taxon>Enterobacteriaceae</taxon>
        <taxon>Klebsiella/Raoultella group</taxon>
        <taxon>Klebsiella</taxon>
    </lineage>
</organism>
<dbReference type="Proteomes" id="UP001210130">
    <property type="component" value="Chromosome"/>
</dbReference>
<keyword evidence="1" id="KW-1133">Transmembrane helix</keyword>
<name>A0AAJ5QP78_9ENTR</name>
<evidence type="ECO:0000256" key="1">
    <source>
        <dbReference type="SAM" id="Phobius"/>
    </source>
</evidence>
<dbReference type="EMBL" id="CP112887">
    <property type="protein sequence ID" value="WBW59111.1"/>
    <property type="molecule type" value="Genomic_DNA"/>
</dbReference>
<proteinExistence type="predicted"/>
<reference evidence="2 3" key="1">
    <citation type="journal article" date="2023" name="Microbiol. Resour. Announc.">
        <title>Complete Genome Sequence of the First Colistin-Resistant Raoultella electrica Strain.</title>
        <authorList>
            <person name="Aldeia C."/>
            <person name="Campos-Madueno E.I."/>
            <person name="Sendi P."/>
            <person name="Endimiani A."/>
        </authorList>
    </citation>
    <scope>NUCLEOTIDE SEQUENCE [LARGE SCALE GENOMIC DNA]</scope>
    <source>
        <strain evidence="2 3">S2-IND-01-C</strain>
    </source>
</reference>
<feature type="transmembrane region" description="Helical" evidence="1">
    <location>
        <begin position="28"/>
        <end position="45"/>
    </location>
</feature>
<accession>A0AAJ5QP78</accession>
<keyword evidence="3" id="KW-1185">Reference proteome</keyword>
<evidence type="ECO:0000313" key="2">
    <source>
        <dbReference type="EMBL" id="WBW59111.1"/>
    </source>
</evidence>